<organism evidence="1 2">
    <name type="scientific">Aspergillus parasiticus (strain ATCC 56775 / NRRL 5862 / SRRC 143 / SU-1)</name>
    <dbReference type="NCBI Taxonomy" id="1403190"/>
    <lineage>
        <taxon>Eukaryota</taxon>
        <taxon>Fungi</taxon>
        <taxon>Dikarya</taxon>
        <taxon>Ascomycota</taxon>
        <taxon>Pezizomycotina</taxon>
        <taxon>Eurotiomycetes</taxon>
        <taxon>Eurotiomycetidae</taxon>
        <taxon>Eurotiales</taxon>
        <taxon>Aspergillaceae</taxon>
        <taxon>Aspergillus</taxon>
        <taxon>Aspergillus subgen. Circumdati</taxon>
    </lineage>
</organism>
<dbReference type="Proteomes" id="UP000033540">
    <property type="component" value="Unassembled WGS sequence"/>
</dbReference>
<name>A0A0F0I6K7_ASPPU</name>
<gene>
    <name evidence="1" type="ORF">P875_00034362</name>
</gene>
<proteinExistence type="predicted"/>
<evidence type="ECO:0000313" key="1">
    <source>
        <dbReference type="EMBL" id="KJK62806.1"/>
    </source>
</evidence>
<protein>
    <submittedName>
        <fullName evidence="1">Uncharacterized protein</fullName>
    </submittedName>
</protein>
<dbReference type="OrthoDB" id="4377802at2759"/>
<dbReference type="EMBL" id="JZEE01000595">
    <property type="protein sequence ID" value="KJK62806.1"/>
    <property type="molecule type" value="Genomic_DNA"/>
</dbReference>
<dbReference type="AlphaFoldDB" id="A0A0F0I6K7"/>
<reference evidence="1 2" key="1">
    <citation type="submission" date="2015-02" db="EMBL/GenBank/DDBJ databases">
        <title>Draft genome sequence of Aspergillus parasiticus SU-1.</title>
        <authorList>
            <person name="Yu J."/>
            <person name="Fedorova N."/>
            <person name="Yin Y."/>
            <person name="Losada L."/>
            <person name="Zafar N."/>
            <person name="Taujale R."/>
            <person name="Ehrlich K.C."/>
            <person name="Bhatnagar D."/>
            <person name="Cleveland T.E."/>
            <person name="Bennett J.W."/>
            <person name="Nierman W.C."/>
        </authorList>
    </citation>
    <scope>NUCLEOTIDE SEQUENCE [LARGE SCALE GENOMIC DNA]</scope>
    <source>
        <strain evidence="2">ATCC 56775 / NRRL 5862 / SRRC 143 / SU-1</strain>
    </source>
</reference>
<comment type="caution">
    <text evidence="1">The sequence shown here is derived from an EMBL/GenBank/DDBJ whole genome shotgun (WGS) entry which is preliminary data.</text>
</comment>
<accession>A0A0F0I6K7</accession>
<sequence>MCSQYFFKYDCGCTHPEGDVVYCAKRGTSCTGKGRVIVGPQPSPFDMCFQKHVEPSFCQYYSTTTLAILLKSCIFETLRCIQANNFGDHGSLIRE</sequence>
<evidence type="ECO:0000313" key="2">
    <source>
        <dbReference type="Proteomes" id="UP000033540"/>
    </source>
</evidence>